<dbReference type="Pfam" id="PF00512">
    <property type="entry name" value="HisKA"/>
    <property type="match status" value="1"/>
</dbReference>
<dbReference type="OrthoDB" id="9805942at2"/>
<feature type="domain" description="Histidine kinase" evidence="12">
    <location>
        <begin position="358"/>
        <end position="588"/>
    </location>
</feature>
<dbReference type="SUPFAM" id="SSF47384">
    <property type="entry name" value="Homodimeric domain of signal transducing histidine kinase"/>
    <property type="match status" value="1"/>
</dbReference>
<keyword evidence="15" id="KW-1185">Reference proteome</keyword>
<evidence type="ECO:0000256" key="6">
    <source>
        <dbReference type="ARBA" id="ARBA00022692"/>
    </source>
</evidence>
<keyword evidence="6 11" id="KW-0812">Transmembrane</keyword>
<dbReference type="SUPFAM" id="SSF55874">
    <property type="entry name" value="ATPase domain of HSP90 chaperone/DNA topoisomerase II/histidine kinase"/>
    <property type="match status" value="1"/>
</dbReference>
<keyword evidence="9" id="KW-0902">Two-component regulatory system</keyword>
<dbReference type="Pfam" id="PF02518">
    <property type="entry name" value="HATPase_c"/>
    <property type="match status" value="1"/>
</dbReference>
<feature type="domain" description="HAMP" evidence="13">
    <location>
        <begin position="295"/>
        <end position="350"/>
    </location>
</feature>
<evidence type="ECO:0000256" key="5">
    <source>
        <dbReference type="ARBA" id="ARBA00022679"/>
    </source>
</evidence>
<dbReference type="SMART" id="SM00387">
    <property type="entry name" value="HATPase_c"/>
    <property type="match status" value="1"/>
</dbReference>
<dbReference type="InterPro" id="IPR025908">
    <property type="entry name" value="Sensor_TM1"/>
</dbReference>
<dbReference type="Pfam" id="PF13755">
    <property type="entry name" value="Sensor_TM1"/>
    <property type="match status" value="1"/>
</dbReference>
<dbReference type="InterPro" id="IPR036890">
    <property type="entry name" value="HATPase_C_sf"/>
</dbReference>
<organism evidence="14 15">
    <name type="scientific">Blastochloris tepida</name>
    <dbReference type="NCBI Taxonomy" id="2233851"/>
    <lineage>
        <taxon>Bacteria</taxon>
        <taxon>Pseudomonadati</taxon>
        <taxon>Pseudomonadota</taxon>
        <taxon>Alphaproteobacteria</taxon>
        <taxon>Hyphomicrobiales</taxon>
        <taxon>Blastochloridaceae</taxon>
        <taxon>Blastochloris</taxon>
    </lineage>
</organism>
<evidence type="ECO:0000256" key="9">
    <source>
        <dbReference type="ARBA" id="ARBA00023012"/>
    </source>
</evidence>
<dbReference type="Proteomes" id="UP000266934">
    <property type="component" value="Chromosome"/>
</dbReference>
<proteinExistence type="predicted"/>
<keyword evidence="10 11" id="KW-0472">Membrane</keyword>
<dbReference type="PANTHER" id="PTHR45436:SF5">
    <property type="entry name" value="SENSOR HISTIDINE KINASE TRCS"/>
    <property type="match status" value="1"/>
</dbReference>
<dbReference type="AlphaFoldDB" id="A0A348G4F6"/>
<dbReference type="InterPro" id="IPR003594">
    <property type="entry name" value="HATPase_dom"/>
</dbReference>
<evidence type="ECO:0000313" key="15">
    <source>
        <dbReference type="Proteomes" id="UP000266934"/>
    </source>
</evidence>
<dbReference type="GO" id="GO:0000155">
    <property type="term" value="F:phosphorelay sensor kinase activity"/>
    <property type="evidence" value="ECO:0007669"/>
    <property type="project" value="InterPro"/>
</dbReference>
<evidence type="ECO:0000313" key="14">
    <source>
        <dbReference type="EMBL" id="BBF94439.1"/>
    </source>
</evidence>
<dbReference type="SMART" id="SM00304">
    <property type="entry name" value="HAMP"/>
    <property type="match status" value="1"/>
</dbReference>
<dbReference type="Pfam" id="PF00672">
    <property type="entry name" value="HAMP"/>
    <property type="match status" value="1"/>
</dbReference>
<evidence type="ECO:0000256" key="1">
    <source>
        <dbReference type="ARBA" id="ARBA00000085"/>
    </source>
</evidence>
<dbReference type="InterPro" id="IPR003661">
    <property type="entry name" value="HisK_dim/P_dom"/>
</dbReference>
<protein>
    <recommendedName>
        <fullName evidence="3">histidine kinase</fullName>
        <ecNumber evidence="3">2.7.13.3</ecNumber>
    </recommendedName>
</protein>
<dbReference type="CDD" id="cd06225">
    <property type="entry name" value="HAMP"/>
    <property type="match status" value="1"/>
</dbReference>
<evidence type="ECO:0000256" key="7">
    <source>
        <dbReference type="ARBA" id="ARBA00022777"/>
    </source>
</evidence>
<evidence type="ECO:0000256" key="4">
    <source>
        <dbReference type="ARBA" id="ARBA00022553"/>
    </source>
</evidence>
<dbReference type="Gene3D" id="6.10.340.10">
    <property type="match status" value="1"/>
</dbReference>
<dbReference type="InterPro" id="IPR036097">
    <property type="entry name" value="HisK_dim/P_sf"/>
</dbReference>
<dbReference type="PRINTS" id="PR00344">
    <property type="entry name" value="BCTRLSENSOR"/>
</dbReference>
<dbReference type="Gene3D" id="1.10.287.130">
    <property type="match status" value="1"/>
</dbReference>
<dbReference type="PROSITE" id="PS50109">
    <property type="entry name" value="HIS_KIN"/>
    <property type="match status" value="1"/>
</dbReference>
<evidence type="ECO:0000256" key="11">
    <source>
        <dbReference type="SAM" id="Phobius"/>
    </source>
</evidence>
<dbReference type="CDD" id="cd00082">
    <property type="entry name" value="HisKA"/>
    <property type="match status" value="1"/>
</dbReference>
<keyword evidence="4" id="KW-0597">Phosphoprotein</keyword>
<keyword evidence="8 11" id="KW-1133">Transmembrane helix</keyword>
<dbReference type="EC" id="2.7.13.3" evidence="3"/>
<dbReference type="GO" id="GO:0005886">
    <property type="term" value="C:plasma membrane"/>
    <property type="evidence" value="ECO:0007669"/>
    <property type="project" value="TreeGrafter"/>
</dbReference>
<dbReference type="Pfam" id="PF13756">
    <property type="entry name" value="Stimulus_sens_1"/>
    <property type="match status" value="1"/>
</dbReference>
<gene>
    <name evidence="14" type="ORF">BLTE_31240</name>
</gene>
<dbReference type="InterPro" id="IPR004358">
    <property type="entry name" value="Sig_transdc_His_kin-like_C"/>
</dbReference>
<dbReference type="RefSeq" id="WP_126401537.1">
    <property type="nucleotide sequence ID" value="NZ_AP018907.1"/>
</dbReference>
<dbReference type="InterPro" id="IPR005467">
    <property type="entry name" value="His_kinase_dom"/>
</dbReference>
<dbReference type="KEGG" id="blag:BLTE_31240"/>
<dbReference type="Gene3D" id="3.30.565.10">
    <property type="entry name" value="Histidine kinase-like ATPase, C-terminal domain"/>
    <property type="match status" value="1"/>
</dbReference>
<evidence type="ECO:0000256" key="10">
    <source>
        <dbReference type="ARBA" id="ARBA00023136"/>
    </source>
</evidence>
<comment type="catalytic activity">
    <reaction evidence="1">
        <text>ATP + protein L-histidine = ADP + protein N-phospho-L-histidine.</text>
        <dbReference type="EC" id="2.7.13.3"/>
    </reaction>
</comment>
<dbReference type="PROSITE" id="PS50885">
    <property type="entry name" value="HAMP"/>
    <property type="match status" value="1"/>
</dbReference>
<comment type="subcellular location">
    <subcellularLocation>
        <location evidence="2">Membrane</location>
    </subcellularLocation>
</comment>
<dbReference type="InterPro" id="IPR025919">
    <property type="entry name" value="Stimulus_sens_dom"/>
</dbReference>
<dbReference type="SMART" id="SM00388">
    <property type="entry name" value="HisKA"/>
    <property type="match status" value="1"/>
</dbReference>
<feature type="transmembrane region" description="Helical" evidence="11">
    <location>
        <begin position="44"/>
        <end position="63"/>
    </location>
</feature>
<dbReference type="PANTHER" id="PTHR45436">
    <property type="entry name" value="SENSOR HISTIDINE KINASE YKOH"/>
    <property type="match status" value="1"/>
</dbReference>
<dbReference type="EMBL" id="AP018907">
    <property type="protein sequence ID" value="BBF94439.1"/>
    <property type="molecule type" value="Genomic_DNA"/>
</dbReference>
<accession>A0A348G4F6</accession>
<feature type="transmembrane region" description="Helical" evidence="11">
    <location>
        <begin position="274"/>
        <end position="295"/>
    </location>
</feature>
<evidence type="ECO:0000256" key="3">
    <source>
        <dbReference type="ARBA" id="ARBA00012438"/>
    </source>
</evidence>
<keyword evidence="5" id="KW-0808">Transferase</keyword>
<evidence type="ECO:0000259" key="12">
    <source>
        <dbReference type="PROSITE" id="PS50109"/>
    </source>
</evidence>
<dbReference type="InterPro" id="IPR050428">
    <property type="entry name" value="TCS_sensor_his_kinase"/>
</dbReference>
<dbReference type="InterPro" id="IPR003660">
    <property type="entry name" value="HAMP_dom"/>
</dbReference>
<keyword evidence="7 14" id="KW-0418">Kinase</keyword>
<evidence type="ECO:0000256" key="2">
    <source>
        <dbReference type="ARBA" id="ARBA00004370"/>
    </source>
</evidence>
<reference evidence="14 15" key="1">
    <citation type="submission" date="2018-08" db="EMBL/GenBank/DDBJ databases">
        <title>Complete genome sequencing of Blastochloris tepida GI.</title>
        <authorList>
            <person name="Tsukatani Y."/>
            <person name="Mori H."/>
        </authorList>
    </citation>
    <scope>NUCLEOTIDE SEQUENCE [LARGE SCALE GENOMIC DNA]</scope>
    <source>
        <strain evidence="14 15">GI</strain>
    </source>
</reference>
<name>A0A348G4F6_9HYPH</name>
<evidence type="ECO:0000256" key="8">
    <source>
        <dbReference type="ARBA" id="ARBA00022989"/>
    </source>
</evidence>
<evidence type="ECO:0000259" key="13">
    <source>
        <dbReference type="PROSITE" id="PS50885"/>
    </source>
</evidence>
<sequence length="588" mass="64365">MTADIEERPIGKRRGQRKVRAAGWTVRLRQSATTLVFSSLTRRIVVLNLTGLVALVAGILYLSEFRAGLIDARIQSLLIQGEIMAGAVAASATVETNTIQINPDRLLEQQLGESYFDDSVSPLEFPINPERVAPLLRRLVSPTKTRARIYDRDGMLVLDSRGLYGRGDILRLDLPPPIDKASGLEKVWGEVQRWFTRGALPFYKDLPANAGKSYPEVAQALAGAKSSMVRMNDRGEVIVSVAVPIQRFRAVLGALLLSTQGGEIDALVEQERYVIVRVFVVAALVMILLSVLLAGTIAGPVHRLADAAERVRRRIKGRVEIPDFTTRADEIGHLSGALRDMTDALYRRMEAIESFAADVAHELKNPLTSLRSAVETLPLAKSEQSRGRLLEIIQHDVKRLDRLISDISDASRLDAELQRQVAEPVDLKQLLSAVVTVANEVRRDDGVTILASFVELPGVAPARQFVVPGHDSRLGQVVHNLIDNARSFSPQGGTVQVTCRRLPDEVEITVEDDGPGIGPDALEKIFTRFYTDRPDQGFGQNSGLGLSISRQIVEAHGGEIWAENRPGPAEDGDEAVLGARFVVRLPAA</sequence>